<dbReference type="Gene3D" id="2.40.480.10">
    <property type="entry name" value="Allene oxide cyclase-like"/>
    <property type="match status" value="1"/>
</dbReference>
<dbReference type="InterPro" id="IPR044859">
    <property type="entry name" value="Allene_oxi_cyc_Dirigent"/>
</dbReference>
<sequence length="180" mass="18310">MTLETVSGVSRAGWVSGRWEEVGREVGLCRSGRGLWLGWVLVGGGQVGERGTTVEVVSRRTLMSAPAAPSVGNGFVSGGMLMDVGGARVGEGYSHCGVVAVSVAVPPEVTAHCTSAFRLRDGELHFSGVRVYPSIAGGFSDTVVAVTGGTGVYAGARGEGTVSRAGGGEVGYRFVFVLSG</sequence>
<dbReference type="eggNOG" id="ENOG5031K0F">
    <property type="taxonomic scope" value="Bacteria"/>
</dbReference>
<reference evidence="1 2" key="1">
    <citation type="journal article" date="2012" name="BMC Genomics">
        <title>Complete genome sequence of Saccharothrix espanaensis DSM 44229T and comparison to the other completely sequenced Pseudonocardiaceae.</title>
        <authorList>
            <person name="Strobel T."/>
            <person name="Al-Dilaimi A."/>
            <person name="Blom J."/>
            <person name="Gessner A."/>
            <person name="Kalinowski J."/>
            <person name="Luzhetska M."/>
            <person name="Puhler A."/>
            <person name="Szczepanowski R."/>
            <person name="Bechthold A."/>
            <person name="Ruckert C."/>
        </authorList>
    </citation>
    <scope>NUCLEOTIDE SEQUENCE [LARGE SCALE GENOMIC DNA]</scope>
    <source>
        <strain evidence="2">ATCC 51144 / DSM 44229 / JCM 9112 / NBRC 15066 / NRRL 15764</strain>
    </source>
</reference>
<dbReference type="KEGG" id="sesp:BN6_57660"/>
<evidence type="ECO:0000313" key="2">
    <source>
        <dbReference type="Proteomes" id="UP000006281"/>
    </source>
</evidence>
<accession>K0K864</accession>
<name>K0K864_SACES</name>
<dbReference type="AlphaFoldDB" id="K0K864"/>
<dbReference type="EMBL" id="HE804045">
    <property type="protein sequence ID" value="CCH33024.1"/>
    <property type="molecule type" value="Genomic_DNA"/>
</dbReference>
<evidence type="ECO:0000313" key="1">
    <source>
        <dbReference type="EMBL" id="CCH33024.1"/>
    </source>
</evidence>
<gene>
    <name evidence="1" type="ordered locus">BN6_57660</name>
</gene>
<keyword evidence="2" id="KW-1185">Reference proteome</keyword>
<protein>
    <recommendedName>
        <fullName evidence="3">Dirigent protein</fullName>
    </recommendedName>
</protein>
<dbReference type="Proteomes" id="UP000006281">
    <property type="component" value="Chromosome"/>
</dbReference>
<proteinExistence type="predicted"/>
<dbReference type="PATRIC" id="fig|1179773.3.peg.5797"/>
<organism evidence="1 2">
    <name type="scientific">Saccharothrix espanaensis (strain ATCC 51144 / DSM 44229 / JCM 9112 / NBRC 15066 / NRRL 15764)</name>
    <dbReference type="NCBI Taxonomy" id="1179773"/>
    <lineage>
        <taxon>Bacteria</taxon>
        <taxon>Bacillati</taxon>
        <taxon>Actinomycetota</taxon>
        <taxon>Actinomycetes</taxon>
        <taxon>Pseudonocardiales</taxon>
        <taxon>Pseudonocardiaceae</taxon>
        <taxon>Saccharothrix</taxon>
    </lineage>
</organism>
<evidence type="ECO:0008006" key="3">
    <source>
        <dbReference type="Google" id="ProtNLM"/>
    </source>
</evidence>
<dbReference type="HOGENOM" id="CLU_1495178_0_0_11"/>